<name>X0WPR0_9ZZZZ</name>
<dbReference type="InterPro" id="IPR021763">
    <property type="entry name" value="DUF3326"/>
</dbReference>
<sequence>MLLVEREIDIPAKKGNIGLLAYFEEAIREYLPTNGIPIRFAVTQSSPEGYHCELGILTGLDEAGISRPTSSSFVGLRRTGIFEFMPRDVENMDKFNVVMIVPTGIGAEIGGHAGDAAPAARLLAGACDTLITHPNVVNASDINELPENG</sequence>
<dbReference type="EMBL" id="BARS01037475">
    <property type="protein sequence ID" value="GAG26483.1"/>
    <property type="molecule type" value="Genomic_DNA"/>
</dbReference>
<dbReference type="Pfam" id="PF11805">
    <property type="entry name" value="DUF3326"/>
    <property type="match status" value="1"/>
</dbReference>
<dbReference type="AlphaFoldDB" id="X0WPR0"/>
<evidence type="ECO:0008006" key="2">
    <source>
        <dbReference type="Google" id="ProtNLM"/>
    </source>
</evidence>
<proteinExistence type="predicted"/>
<feature type="non-terminal residue" evidence="1">
    <location>
        <position position="149"/>
    </location>
</feature>
<dbReference type="PANTHER" id="PTHR36891:SF1">
    <property type="entry name" value="OS01G0127400 PROTEIN"/>
    <property type="match status" value="1"/>
</dbReference>
<accession>X0WPR0</accession>
<dbReference type="PANTHER" id="PTHR36891">
    <property type="entry name" value="OS01G0127400 PROTEIN"/>
    <property type="match status" value="1"/>
</dbReference>
<reference evidence="1" key="1">
    <citation type="journal article" date="2014" name="Front. Microbiol.">
        <title>High frequency of phylogenetically diverse reductive dehalogenase-homologous genes in deep subseafloor sedimentary metagenomes.</title>
        <authorList>
            <person name="Kawai M."/>
            <person name="Futagami T."/>
            <person name="Toyoda A."/>
            <person name="Takaki Y."/>
            <person name="Nishi S."/>
            <person name="Hori S."/>
            <person name="Arai W."/>
            <person name="Tsubouchi T."/>
            <person name="Morono Y."/>
            <person name="Uchiyama I."/>
            <person name="Ito T."/>
            <person name="Fujiyama A."/>
            <person name="Inagaki F."/>
            <person name="Takami H."/>
        </authorList>
    </citation>
    <scope>NUCLEOTIDE SEQUENCE</scope>
    <source>
        <strain evidence="1">Expedition CK06-06</strain>
    </source>
</reference>
<organism evidence="1">
    <name type="scientific">marine sediment metagenome</name>
    <dbReference type="NCBI Taxonomy" id="412755"/>
    <lineage>
        <taxon>unclassified sequences</taxon>
        <taxon>metagenomes</taxon>
        <taxon>ecological metagenomes</taxon>
    </lineage>
</organism>
<comment type="caution">
    <text evidence="1">The sequence shown here is derived from an EMBL/GenBank/DDBJ whole genome shotgun (WGS) entry which is preliminary data.</text>
</comment>
<protein>
    <recommendedName>
        <fullName evidence="2">DUF3326 domain-containing protein</fullName>
    </recommendedName>
</protein>
<evidence type="ECO:0000313" key="1">
    <source>
        <dbReference type="EMBL" id="GAG26483.1"/>
    </source>
</evidence>
<gene>
    <name evidence="1" type="ORF">S01H1_57463</name>
</gene>